<feature type="region of interest" description="Disordered" evidence="9">
    <location>
        <begin position="146"/>
        <end position="173"/>
    </location>
</feature>
<accession>B9T423</accession>
<feature type="region of interest" description="Disordered" evidence="9">
    <location>
        <begin position="185"/>
        <end position="220"/>
    </location>
</feature>
<keyword evidence="2" id="KW-0479">Metal-binding</keyword>
<gene>
    <name evidence="11" type="ORF">RCOM_0232890</name>
</gene>
<evidence type="ECO:0000256" key="2">
    <source>
        <dbReference type="ARBA" id="ARBA00022723"/>
    </source>
</evidence>
<evidence type="ECO:0000256" key="1">
    <source>
        <dbReference type="ARBA" id="ARBA00004123"/>
    </source>
</evidence>
<dbReference type="PROSITE" id="PS00028">
    <property type="entry name" value="ZINC_FINGER_C2H2_1"/>
    <property type="match status" value="1"/>
</dbReference>
<dbReference type="PROSITE" id="PS50157">
    <property type="entry name" value="ZINC_FINGER_C2H2_2"/>
    <property type="match status" value="1"/>
</dbReference>
<evidence type="ECO:0000313" key="11">
    <source>
        <dbReference type="EMBL" id="EEF29384.1"/>
    </source>
</evidence>
<proteinExistence type="predicted"/>
<keyword evidence="3 8" id="KW-0863">Zinc-finger</keyword>
<evidence type="ECO:0000313" key="12">
    <source>
        <dbReference type="Proteomes" id="UP000008311"/>
    </source>
</evidence>
<dbReference type="PANTHER" id="PTHR45801:SF101">
    <property type="entry name" value="C2H2-TYPE DOMAIN-CONTAINING PROTEIN"/>
    <property type="match status" value="1"/>
</dbReference>
<dbReference type="InterPro" id="IPR013087">
    <property type="entry name" value="Znf_C2H2_type"/>
</dbReference>
<evidence type="ECO:0000259" key="10">
    <source>
        <dbReference type="PROSITE" id="PS50157"/>
    </source>
</evidence>
<dbReference type="InterPro" id="IPR036236">
    <property type="entry name" value="Znf_C2H2_sf"/>
</dbReference>
<evidence type="ECO:0000256" key="7">
    <source>
        <dbReference type="ARBA" id="ARBA00023242"/>
    </source>
</evidence>
<comment type="subcellular location">
    <subcellularLocation>
        <location evidence="1">Nucleus</location>
    </subcellularLocation>
</comment>
<dbReference type="GO" id="GO:0005634">
    <property type="term" value="C:nucleus"/>
    <property type="evidence" value="ECO:0007669"/>
    <property type="project" value="UniProtKB-SubCell"/>
</dbReference>
<keyword evidence="4" id="KW-0862">Zinc</keyword>
<dbReference type="AlphaFoldDB" id="B9T423"/>
<keyword evidence="7" id="KW-0539">Nucleus</keyword>
<feature type="compositionally biased region" description="Basic and acidic residues" evidence="9">
    <location>
        <begin position="201"/>
        <end position="220"/>
    </location>
</feature>
<keyword evidence="12" id="KW-1185">Reference proteome</keyword>
<protein>
    <submittedName>
        <fullName evidence="11">Nucleic acid binding protein, putative</fullName>
    </submittedName>
</protein>
<dbReference type="GO" id="GO:0008270">
    <property type="term" value="F:zinc ion binding"/>
    <property type="evidence" value="ECO:0007669"/>
    <property type="project" value="UniProtKB-KW"/>
</dbReference>
<evidence type="ECO:0000256" key="9">
    <source>
        <dbReference type="SAM" id="MobiDB-lite"/>
    </source>
</evidence>
<organism evidence="11 12">
    <name type="scientific">Ricinus communis</name>
    <name type="common">Castor bean</name>
    <dbReference type="NCBI Taxonomy" id="3988"/>
    <lineage>
        <taxon>Eukaryota</taxon>
        <taxon>Viridiplantae</taxon>
        <taxon>Streptophyta</taxon>
        <taxon>Embryophyta</taxon>
        <taxon>Tracheophyta</taxon>
        <taxon>Spermatophyta</taxon>
        <taxon>Magnoliopsida</taxon>
        <taxon>eudicotyledons</taxon>
        <taxon>Gunneridae</taxon>
        <taxon>Pentapetalae</taxon>
        <taxon>rosids</taxon>
        <taxon>fabids</taxon>
        <taxon>Malpighiales</taxon>
        <taxon>Euphorbiaceae</taxon>
        <taxon>Acalyphoideae</taxon>
        <taxon>Acalypheae</taxon>
        <taxon>Ricinus</taxon>
    </lineage>
</organism>
<dbReference type="InParanoid" id="B9T423"/>
<keyword evidence="5" id="KW-0805">Transcription regulation</keyword>
<reference evidence="12" key="1">
    <citation type="journal article" date="2010" name="Nat. Biotechnol.">
        <title>Draft genome sequence of the oilseed species Ricinus communis.</title>
        <authorList>
            <person name="Chan A.P."/>
            <person name="Crabtree J."/>
            <person name="Zhao Q."/>
            <person name="Lorenzi H."/>
            <person name="Orvis J."/>
            <person name="Puiu D."/>
            <person name="Melake-Berhan A."/>
            <person name="Jones K.M."/>
            <person name="Redman J."/>
            <person name="Chen G."/>
            <person name="Cahoon E.B."/>
            <person name="Gedil M."/>
            <person name="Stanke M."/>
            <person name="Haas B.J."/>
            <person name="Wortman J.R."/>
            <person name="Fraser-Liggett C.M."/>
            <person name="Ravel J."/>
            <person name="Rabinowicz P.D."/>
        </authorList>
    </citation>
    <scope>NUCLEOTIDE SEQUENCE [LARGE SCALE GENOMIC DNA]</scope>
    <source>
        <strain evidence="12">cv. Hale</strain>
    </source>
</reference>
<keyword evidence="6" id="KW-0804">Transcription</keyword>
<dbReference type="Proteomes" id="UP000008311">
    <property type="component" value="Unassembled WGS sequence"/>
</dbReference>
<dbReference type="PANTHER" id="PTHR45801">
    <property type="entry name" value="OS07G0101800 PROTEIN"/>
    <property type="match status" value="1"/>
</dbReference>
<evidence type="ECO:0000256" key="5">
    <source>
        <dbReference type="ARBA" id="ARBA00023015"/>
    </source>
</evidence>
<evidence type="ECO:0000256" key="8">
    <source>
        <dbReference type="PROSITE-ProRule" id="PRU00042"/>
    </source>
</evidence>
<dbReference type="SMART" id="SM00355">
    <property type="entry name" value="ZnF_C2H2"/>
    <property type="match status" value="1"/>
</dbReference>
<feature type="compositionally biased region" description="Polar residues" evidence="9">
    <location>
        <begin position="151"/>
        <end position="165"/>
    </location>
</feature>
<feature type="domain" description="C2H2-type" evidence="10">
    <location>
        <begin position="58"/>
        <end position="85"/>
    </location>
</feature>
<dbReference type="EMBL" id="EQ974449">
    <property type="protein sequence ID" value="EEF29384.1"/>
    <property type="molecule type" value="Genomic_DNA"/>
</dbReference>
<evidence type="ECO:0000256" key="3">
    <source>
        <dbReference type="ARBA" id="ARBA00022771"/>
    </source>
</evidence>
<feature type="compositionally biased region" description="Basic residues" evidence="9">
    <location>
        <begin position="78"/>
        <end position="87"/>
    </location>
</feature>
<dbReference type="Pfam" id="PF13912">
    <property type="entry name" value="zf-C2H2_6"/>
    <property type="match status" value="1"/>
</dbReference>
<dbReference type="eggNOG" id="ENOG502QUGK">
    <property type="taxonomic scope" value="Eukaryota"/>
</dbReference>
<name>B9T423_RICCO</name>
<dbReference type="SUPFAM" id="SSF57667">
    <property type="entry name" value="beta-beta-alpha zinc fingers"/>
    <property type="match status" value="1"/>
</dbReference>
<feature type="region of interest" description="Disordered" evidence="9">
    <location>
        <begin position="76"/>
        <end position="120"/>
    </location>
</feature>
<evidence type="ECO:0000256" key="4">
    <source>
        <dbReference type="ARBA" id="ARBA00022833"/>
    </source>
</evidence>
<dbReference type="InterPro" id="IPR052426">
    <property type="entry name" value="Plant_dev_regulator"/>
</dbReference>
<sequence>MEQARCWMWTKRKHNLTSSHLQASTRPPPSIDDSWEEQAFAEDAAGPLGGCIWPPRSYSCSFCRREFRSAQALGGHMNVHRRDRARLKQSPPGPHNEVVHHPPHHHHDDHQNHNNLFPSPHTSLAFQYPSHQICALVYSPNPNSDPGIIASPSSPSNKASTTPTRANCDEKNLFPPFSSSIIKEKLDERYRRSSPPSRPNLAEERYYHISDPRSEGDHKDSILESGCRAKVDYVKTDLAVSLNLVVRRTRQAISDDDEAGDEETAIGCKRRRTSTSSLSFFKKSNSVDRHHVQSEVIEITPCSIEELDLELRLGDRPKLVEVLNIINWMRIRPELQVKMEYMSARVPYV</sequence>
<evidence type="ECO:0000256" key="6">
    <source>
        <dbReference type="ARBA" id="ARBA00023163"/>
    </source>
</evidence>
<dbReference type="STRING" id="3988.B9T423"/>